<evidence type="ECO:0000313" key="3">
    <source>
        <dbReference type="Proteomes" id="UP000054477"/>
    </source>
</evidence>
<reference evidence="3" key="2">
    <citation type="submission" date="2015-01" db="EMBL/GenBank/DDBJ databases">
        <title>Evolutionary Origins and Diversification of the Mycorrhizal Mutualists.</title>
        <authorList>
            <consortium name="DOE Joint Genome Institute"/>
            <consortium name="Mycorrhizal Genomics Consortium"/>
            <person name="Kohler A."/>
            <person name="Kuo A."/>
            <person name="Nagy L.G."/>
            <person name="Floudas D."/>
            <person name="Copeland A."/>
            <person name="Barry K.W."/>
            <person name="Cichocki N."/>
            <person name="Veneault-Fourrey C."/>
            <person name="LaButti K."/>
            <person name="Lindquist E.A."/>
            <person name="Lipzen A."/>
            <person name="Lundell T."/>
            <person name="Morin E."/>
            <person name="Murat C."/>
            <person name="Riley R."/>
            <person name="Ohm R."/>
            <person name="Sun H."/>
            <person name="Tunlid A."/>
            <person name="Henrissat B."/>
            <person name="Grigoriev I.V."/>
            <person name="Hibbett D.S."/>
            <person name="Martin F."/>
        </authorList>
    </citation>
    <scope>NUCLEOTIDE SEQUENCE [LARGE SCALE GENOMIC DNA]</scope>
    <source>
        <strain evidence="3">LaAM-08-1</strain>
    </source>
</reference>
<feature type="chain" id="PRO_5002205402" evidence="1">
    <location>
        <begin position="17"/>
        <end position="57"/>
    </location>
</feature>
<sequence>MLSKILLLTLIWLNNCEPICTTPKKKIWQNFLRSPTYIILSISKDAGFSTQATHENM</sequence>
<feature type="signal peptide" evidence="1">
    <location>
        <begin position="1"/>
        <end position="16"/>
    </location>
</feature>
<organism evidence="2 3">
    <name type="scientific">Laccaria amethystina LaAM-08-1</name>
    <dbReference type="NCBI Taxonomy" id="1095629"/>
    <lineage>
        <taxon>Eukaryota</taxon>
        <taxon>Fungi</taxon>
        <taxon>Dikarya</taxon>
        <taxon>Basidiomycota</taxon>
        <taxon>Agaricomycotina</taxon>
        <taxon>Agaricomycetes</taxon>
        <taxon>Agaricomycetidae</taxon>
        <taxon>Agaricales</taxon>
        <taxon>Agaricineae</taxon>
        <taxon>Hydnangiaceae</taxon>
        <taxon>Laccaria</taxon>
    </lineage>
</organism>
<evidence type="ECO:0000256" key="1">
    <source>
        <dbReference type="SAM" id="SignalP"/>
    </source>
</evidence>
<name>A0A0C9WK07_9AGAR</name>
<dbReference type="HOGENOM" id="CLU_2996820_0_0_1"/>
<gene>
    <name evidence="2" type="ORF">K443DRAFT_322404</name>
</gene>
<keyword evidence="1" id="KW-0732">Signal</keyword>
<dbReference type="Proteomes" id="UP000054477">
    <property type="component" value="Unassembled WGS sequence"/>
</dbReference>
<proteinExistence type="predicted"/>
<reference evidence="2 3" key="1">
    <citation type="submission" date="2014-04" db="EMBL/GenBank/DDBJ databases">
        <authorList>
            <consortium name="DOE Joint Genome Institute"/>
            <person name="Kuo A."/>
            <person name="Kohler A."/>
            <person name="Nagy L.G."/>
            <person name="Floudas D."/>
            <person name="Copeland A."/>
            <person name="Barry K.W."/>
            <person name="Cichocki N."/>
            <person name="Veneault-Fourrey C."/>
            <person name="LaButti K."/>
            <person name="Lindquist E.A."/>
            <person name="Lipzen A."/>
            <person name="Lundell T."/>
            <person name="Morin E."/>
            <person name="Murat C."/>
            <person name="Sun H."/>
            <person name="Tunlid A."/>
            <person name="Henrissat B."/>
            <person name="Grigoriev I.V."/>
            <person name="Hibbett D.S."/>
            <person name="Martin F."/>
            <person name="Nordberg H.P."/>
            <person name="Cantor M.N."/>
            <person name="Hua S.X."/>
        </authorList>
    </citation>
    <scope>NUCLEOTIDE SEQUENCE [LARGE SCALE GENOMIC DNA]</scope>
    <source>
        <strain evidence="2 3">LaAM-08-1</strain>
    </source>
</reference>
<evidence type="ECO:0000313" key="2">
    <source>
        <dbReference type="EMBL" id="KIJ95614.1"/>
    </source>
</evidence>
<dbReference type="AlphaFoldDB" id="A0A0C9WK07"/>
<dbReference type="EMBL" id="KN838749">
    <property type="protein sequence ID" value="KIJ95614.1"/>
    <property type="molecule type" value="Genomic_DNA"/>
</dbReference>
<keyword evidence="3" id="KW-1185">Reference proteome</keyword>
<accession>A0A0C9WK07</accession>
<protein>
    <submittedName>
        <fullName evidence="2">Uncharacterized protein</fullName>
    </submittedName>
</protein>